<dbReference type="EMBL" id="CP021748">
    <property type="protein sequence ID" value="ARX80646.1"/>
    <property type="molecule type" value="Genomic_DNA"/>
</dbReference>
<organism evidence="2 3">
    <name type="scientific">Streptomyces alboflavus</name>
    <dbReference type="NCBI Taxonomy" id="67267"/>
    <lineage>
        <taxon>Bacteria</taxon>
        <taxon>Bacillati</taxon>
        <taxon>Actinomycetota</taxon>
        <taxon>Actinomycetes</taxon>
        <taxon>Kitasatosporales</taxon>
        <taxon>Streptomycetaceae</taxon>
        <taxon>Streptomyces</taxon>
    </lineage>
</organism>
<dbReference type="Gene3D" id="1.10.1200.10">
    <property type="entry name" value="ACP-like"/>
    <property type="match status" value="1"/>
</dbReference>
<gene>
    <name evidence="2" type="ORF">SMD44_00044</name>
</gene>
<dbReference type="SUPFAM" id="SSF47336">
    <property type="entry name" value="ACP-like"/>
    <property type="match status" value="1"/>
</dbReference>
<keyword evidence="3" id="KW-1185">Reference proteome</keyword>
<feature type="domain" description="Carrier" evidence="1">
    <location>
        <begin position="11"/>
        <end position="89"/>
    </location>
</feature>
<dbReference type="AlphaFoldDB" id="A0A1Z1W2K9"/>
<dbReference type="InterPro" id="IPR036736">
    <property type="entry name" value="ACP-like_sf"/>
</dbReference>
<protein>
    <recommendedName>
        <fullName evidence="1">Carrier domain-containing protein</fullName>
    </recommendedName>
</protein>
<dbReference type="InterPro" id="IPR009081">
    <property type="entry name" value="PP-bd_ACP"/>
</dbReference>
<evidence type="ECO:0000259" key="1">
    <source>
        <dbReference type="PROSITE" id="PS50075"/>
    </source>
</evidence>
<sequence>MGTEEPGQAVASKQQVAEALTGIIFRLLDREVSEVSEDTELEGDLSLDSIHRVELSTRISDLYNITVGVEDLDTVDTFGELLDAVVARAPAHREARHREH</sequence>
<dbReference type="KEGG" id="salf:SMD44_00044"/>
<evidence type="ECO:0000313" key="3">
    <source>
        <dbReference type="Proteomes" id="UP000195880"/>
    </source>
</evidence>
<reference evidence="2 3" key="1">
    <citation type="submission" date="2017-05" db="EMBL/GenBank/DDBJ databases">
        <title>Streptomyces alboflavus Genome sequencing and assembly.</title>
        <authorList>
            <person name="Wang Y."/>
            <person name="Du B."/>
            <person name="Ding Y."/>
            <person name="Liu H."/>
            <person name="Hou Q."/>
            <person name="Liu K."/>
            <person name="Wang C."/>
            <person name="Yao L."/>
        </authorList>
    </citation>
    <scope>NUCLEOTIDE SEQUENCE [LARGE SCALE GENOMIC DNA]</scope>
    <source>
        <strain evidence="2 3">MDJK44</strain>
    </source>
</reference>
<proteinExistence type="predicted"/>
<name>A0A1Z1W2K9_9ACTN</name>
<evidence type="ECO:0000313" key="2">
    <source>
        <dbReference type="EMBL" id="ARX80646.1"/>
    </source>
</evidence>
<accession>A0A1Z1W2K9</accession>
<dbReference type="RefSeq" id="WP_087882383.1">
    <property type="nucleotide sequence ID" value="NZ_CP021748.1"/>
</dbReference>
<dbReference type="PROSITE" id="PS50075">
    <property type="entry name" value="CARRIER"/>
    <property type="match status" value="1"/>
</dbReference>
<dbReference type="Pfam" id="PF00550">
    <property type="entry name" value="PP-binding"/>
    <property type="match status" value="1"/>
</dbReference>
<dbReference type="Proteomes" id="UP000195880">
    <property type="component" value="Chromosome"/>
</dbReference>